<gene>
    <name evidence="3" type="ORF">SMD31_03455</name>
</gene>
<evidence type="ECO:0000259" key="2">
    <source>
        <dbReference type="Pfam" id="PF00174"/>
    </source>
</evidence>
<reference evidence="3 4" key="1">
    <citation type="journal article" date="2013" name="Antonie Van Leeuwenhoek">
        <title>Dongia rigui sp. nov., isolated from freshwater of a large wetland in Korea.</title>
        <authorList>
            <person name="Baik K.S."/>
            <person name="Hwang Y.M."/>
            <person name="Choi J.S."/>
            <person name="Kwon J."/>
            <person name="Seong C.N."/>
        </authorList>
    </citation>
    <scope>NUCLEOTIDE SEQUENCE [LARGE SCALE GENOMIC DNA]</scope>
    <source>
        <strain evidence="3 4">04SU4-P</strain>
    </source>
</reference>
<dbReference type="Proteomes" id="UP001271769">
    <property type="component" value="Unassembled WGS sequence"/>
</dbReference>
<evidence type="ECO:0000313" key="4">
    <source>
        <dbReference type="Proteomes" id="UP001271769"/>
    </source>
</evidence>
<dbReference type="PROSITE" id="PS51257">
    <property type="entry name" value="PROKAR_LIPOPROTEIN"/>
    <property type="match status" value="1"/>
</dbReference>
<dbReference type="Pfam" id="PF00174">
    <property type="entry name" value="Oxidored_molyb"/>
    <property type="match status" value="1"/>
</dbReference>
<keyword evidence="1" id="KW-0732">Signal</keyword>
<evidence type="ECO:0000313" key="3">
    <source>
        <dbReference type="EMBL" id="MDY0870958.1"/>
    </source>
</evidence>
<dbReference type="Gene3D" id="3.90.420.10">
    <property type="entry name" value="Oxidoreductase, molybdopterin-binding domain"/>
    <property type="match status" value="1"/>
</dbReference>
<dbReference type="SUPFAM" id="SSF56524">
    <property type="entry name" value="Oxidoreductase molybdopterin-binding domain"/>
    <property type="match status" value="1"/>
</dbReference>
<evidence type="ECO:0000256" key="1">
    <source>
        <dbReference type="SAM" id="SignalP"/>
    </source>
</evidence>
<keyword evidence="4" id="KW-1185">Reference proteome</keyword>
<protein>
    <submittedName>
        <fullName evidence="3">Molybdopterin-dependent oxidoreductase</fullName>
    </submittedName>
</protein>
<dbReference type="RefSeq" id="WP_320499329.1">
    <property type="nucleotide sequence ID" value="NZ_JAXCLX010000001.1"/>
</dbReference>
<comment type="caution">
    <text evidence="3">The sequence shown here is derived from an EMBL/GenBank/DDBJ whole genome shotgun (WGS) entry which is preliminary data.</text>
</comment>
<feature type="domain" description="Oxidoreductase molybdopterin-binding" evidence="2">
    <location>
        <begin position="57"/>
        <end position="132"/>
    </location>
</feature>
<dbReference type="InterPro" id="IPR000572">
    <property type="entry name" value="OxRdtase_Mopterin-bd_dom"/>
</dbReference>
<name>A0ABU5DUR9_9PROT</name>
<sequence length="159" mass="17366">MIRLISALILGLSLLASGVACAQEDPVLTVDGAIGKGPSMAFTMAQLDALTQTEIKTKTPWHDGVHVFTGPKLRLVLDTVEAKGSNITAHALNDYSADLPVEDADKYGVILATRMDGELLPVRDKGPIFIIYPYDSDPVLQHDVYYTRSVWQIDKLTLK</sequence>
<feature type="signal peptide" evidence="1">
    <location>
        <begin position="1"/>
        <end position="22"/>
    </location>
</feature>
<feature type="chain" id="PRO_5047141037" evidence="1">
    <location>
        <begin position="23"/>
        <end position="159"/>
    </location>
</feature>
<proteinExistence type="predicted"/>
<organism evidence="3 4">
    <name type="scientific">Dongia rigui</name>
    <dbReference type="NCBI Taxonomy" id="940149"/>
    <lineage>
        <taxon>Bacteria</taxon>
        <taxon>Pseudomonadati</taxon>
        <taxon>Pseudomonadota</taxon>
        <taxon>Alphaproteobacteria</taxon>
        <taxon>Rhodospirillales</taxon>
        <taxon>Dongiaceae</taxon>
        <taxon>Dongia</taxon>
    </lineage>
</organism>
<dbReference type="EMBL" id="JAXCLX010000001">
    <property type="protein sequence ID" value="MDY0870958.1"/>
    <property type="molecule type" value="Genomic_DNA"/>
</dbReference>
<dbReference type="InterPro" id="IPR036374">
    <property type="entry name" value="OxRdtase_Mopterin-bd_sf"/>
</dbReference>
<accession>A0ABU5DUR9</accession>